<evidence type="ECO:0000313" key="2">
    <source>
        <dbReference type="Proteomes" id="UP000261174"/>
    </source>
</evidence>
<gene>
    <name evidence="1" type="ORF">DXN04_03140</name>
</gene>
<dbReference type="Proteomes" id="UP000261174">
    <property type="component" value="Unassembled WGS sequence"/>
</dbReference>
<protein>
    <submittedName>
        <fullName evidence="1">Uncharacterized protein</fullName>
    </submittedName>
</protein>
<organism evidence="1 2">
    <name type="scientific">Chitinophaga silvisoli</name>
    <dbReference type="NCBI Taxonomy" id="2291814"/>
    <lineage>
        <taxon>Bacteria</taxon>
        <taxon>Pseudomonadati</taxon>
        <taxon>Bacteroidota</taxon>
        <taxon>Chitinophagia</taxon>
        <taxon>Chitinophagales</taxon>
        <taxon>Chitinophagaceae</taxon>
        <taxon>Chitinophaga</taxon>
    </lineage>
</organism>
<dbReference type="EMBL" id="QTJV01000001">
    <property type="protein sequence ID" value="RFM36511.1"/>
    <property type="molecule type" value="Genomic_DNA"/>
</dbReference>
<keyword evidence="2" id="KW-1185">Reference proteome</keyword>
<accession>A0A3E1P8M8</accession>
<dbReference type="AlphaFoldDB" id="A0A3E1P8M8"/>
<name>A0A3E1P8M8_9BACT</name>
<sequence length="66" mass="7569">MCLGLKNDIVQCLHEKVGKIWYEKALKKCLKNGVYSPGEEKAMASLARHLRLPEEITSAVRRRLMN</sequence>
<reference evidence="1 2" key="1">
    <citation type="submission" date="2018-08" db="EMBL/GenBank/DDBJ databases">
        <title>Chitinophaga sp. K20C18050901, a novel bacterium isolated from forest soil.</title>
        <authorList>
            <person name="Wang C."/>
        </authorList>
    </citation>
    <scope>NUCLEOTIDE SEQUENCE [LARGE SCALE GENOMIC DNA]</scope>
    <source>
        <strain evidence="1 2">K20C18050901</strain>
    </source>
</reference>
<comment type="caution">
    <text evidence="1">The sequence shown here is derived from an EMBL/GenBank/DDBJ whole genome shotgun (WGS) entry which is preliminary data.</text>
</comment>
<proteinExistence type="predicted"/>
<evidence type="ECO:0000313" key="1">
    <source>
        <dbReference type="EMBL" id="RFM36511.1"/>
    </source>
</evidence>